<dbReference type="GO" id="GO:0007165">
    <property type="term" value="P:signal transduction"/>
    <property type="evidence" value="ECO:0007669"/>
    <property type="project" value="InterPro"/>
</dbReference>
<keyword evidence="5 13" id="KW-0812">Transmembrane</keyword>
<evidence type="ECO:0000256" key="10">
    <source>
        <dbReference type="ARBA" id="ARBA00023180"/>
    </source>
</evidence>
<feature type="compositionally biased region" description="Basic and acidic residues" evidence="14">
    <location>
        <begin position="430"/>
        <end position="440"/>
    </location>
</feature>
<reference evidence="15" key="1">
    <citation type="submission" date="2023-06" db="EMBL/GenBank/DDBJ databases">
        <title>Male Hemibagrus guttatus genome.</title>
        <authorList>
            <person name="Bian C."/>
        </authorList>
    </citation>
    <scope>NUCLEOTIDE SEQUENCE</scope>
    <source>
        <strain evidence="15">Male_cb2023</strain>
        <tissue evidence="15">Muscle</tissue>
    </source>
</reference>
<dbReference type="GO" id="GO:0005886">
    <property type="term" value="C:plasma membrane"/>
    <property type="evidence" value="ECO:0007669"/>
    <property type="project" value="UniProtKB-SubCell"/>
</dbReference>
<keyword evidence="12 13" id="KW-0407">Ion channel</keyword>
<keyword evidence="9 13" id="KW-0869">Chloride channel</keyword>
<dbReference type="GO" id="GO:0072320">
    <property type="term" value="F:volume-sensitive chloride channel activity"/>
    <property type="evidence" value="ECO:0007669"/>
    <property type="project" value="TreeGrafter"/>
</dbReference>
<name>A0AAE0QNS5_9TELE</name>
<keyword evidence="16" id="KW-1185">Reference proteome</keyword>
<feature type="region of interest" description="Disordered" evidence="14">
    <location>
        <begin position="430"/>
        <end position="480"/>
    </location>
</feature>
<evidence type="ECO:0000256" key="14">
    <source>
        <dbReference type="SAM" id="MobiDB-lite"/>
    </source>
</evidence>
<keyword evidence="10" id="KW-0325">Glycoprotein</keyword>
<dbReference type="CDD" id="cd22249">
    <property type="entry name" value="UDM1_RNF168_RNF169-like"/>
    <property type="match status" value="1"/>
</dbReference>
<evidence type="ECO:0000256" key="2">
    <source>
        <dbReference type="ARBA" id="ARBA00009849"/>
    </source>
</evidence>
<organism evidence="15 16">
    <name type="scientific">Hemibagrus guttatus</name>
    <dbReference type="NCBI Taxonomy" id="175788"/>
    <lineage>
        <taxon>Eukaryota</taxon>
        <taxon>Metazoa</taxon>
        <taxon>Chordata</taxon>
        <taxon>Craniata</taxon>
        <taxon>Vertebrata</taxon>
        <taxon>Euteleostomi</taxon>
        <taxon>Actinopterygii</taxon>
        <taxon>Neopterygii</taxon>
        <taxon>Teleostei</taxon>
        <taxon>Ostariophysi</taxon>
        <taxon>Siluriformes</taxon>
        <taxon>Bagridae</taxon>
        <taxon>Hemibagrus</taxon>
    </lineage>
</organism>
<evidence type="ECO:0000256" key="13">
    <source>
        <dbReference type="RuleBase" id="RU361114"/>
    </source>
</evidence>
<evidence type="ECO:0000256" key="9">
    <source>
        <dbReference type="ARBA" id="ARBA00023173"/>
    </source>
</evidence>
<dbReference type="GO" id="GO:0005794">
    <property type="term" value="C:Golgi apparatus"/>
    <property type="evidence" value="ECO:0007669"/>
    <property type="project" value="InterPro"/>
</dbReference>
<dbReference type="Pfam" id="PF04906">
    <property type="entry name" value="Tweety"/>
    <property type="match status" value="2"/>
</dbReference>
<dbReference type="GO" id="GO:0005229">
    <property type="term" value="F:intracellularly calcium-gated chloride channel activity"/>
    <property type="evidence" value="ECO:0007669"/>
    <property type="project" value="TreeGrafter"/>
</dbReference>
<keyword evidence="3 13" id="KW-0813">Transport</keyword>
<dbReference type="GO" id="GO:0034707">
    <property type="term" value="C:chloride channel complex"/>
    <property type="evidence" value="ECO:0007669"/>
    <property type="project" value="UniProtKB-UniRule"/>
</dbReference>
<evidence type="ECO:0000256" key="4">
    <source>
        <dbReference type="ARBA" id="ARBA00022475"/>
    </source>
</evidence>
<dbReference type="InterPro" id="IPR006990">
    <property type="entry name" value="Tweety"/>
</dbReference>
<evidence type="ECO:0000256" key="11">
    <source>
        <dbReference type="ARBA" id="ARBA00023214"/>
    </source>
</evidence>
<keyword evidence="8 13" id="KW-0472">Membrane</keyword>
<evidence type="ECO:0000313" key="16">
    <source>
        <dbReference type="Proteomes" id="UP001274896"/>
    </source>
</evidence>
<evidence type="ECO:0000256" key="7">
    <source>
        <dbReference type="ARBA" id="ARBA00023065"/>
    </source>
</evidence>
<dbReference type="AlphaFoldDB" id="A0AAE0QNS5"/>
<feature type="compositionally biased region" description="Acidic residues" evidence="14">
    <location>
        <begin position="346"/>
        <end position="362"/>
    </location>
</feature>
<accession>A0AAE0QNS5</accession>
<evidence type="ECO:0000256" key="5">
    <source>
        <dbReference type="ARBA" id="ARBA00022692"/>
    </source>
</evidence>
<feature type="transmembrane region" description="Helical" evidence="13">
    <location>
        <begin position="515"/>
        <end position="539"/>
    </location>
</feature>
<gene>
    <name evidence="15" type="ORF">QTP70_012077</name>
</gene>
<comment type="subcellular location">
    <subcellularLocation>
        <location evidence="1">Cell membrane</location>
        <topology evidence="1">Multi-pass membrane protein</topology>
    </subcellularLocation>
</comment>
<keyword evidence="7 13" id="KW-0406">Ion transport</keyword>
<feature type="region of interest" description="Disordered" evidence="14">
    <location>
        <begin position="1"/>
        <end position="373"/>
    </location>
</feature>
<feature type="compositionally biased region" description="Basic and acidic residues" evidence="14">
    <location>
        <begin position="1"/>
        <end position="211"/>
    </location>
</feature>
<dbReference type="PRINTS" id="PR02083">
    <property type="entry name" value="GKINASEAP1"/>
</dbReference>
<proteinExistence type="inferred from homology"/>
<keyword evidence="4" id="KW-1003">Cell membrane</keyword>
<dbReference type="PANTHER" id="PTHR12424:SF6">
    <property type="entry name" value="PROTEIN TWEETY HOMOLOG 2"/>
    <property type="match status" value="1"/>
</dbReference>
<evidence type="ECO:0000256" key="8">
    <source>
        <dbReference type="ARBA" id="ARBA00023136"/>
    </source>
</evidence>
<evidence type="ECO:0000256" key="3">
    <source>
        <dbReference type="ARBA" id="ARBA00022448"/>
    </source>
</evidence>
<dbReference type="InterPro" id="IPR026109">
    <property type="entry name" value="GKAP1"/>
</dbReference>
<dbReference type="EMBL" id="JAUCMX010000012">
    <property type="protein sequence ID" value="KAK3528897.1"/>
    <property type="molecule type" value="Genomic_DNA"/>
</dbReference>
<feature type="compositionally biased region" description="Polar residues" evidence="14">
    <location>
        <begin position="458"/>
        <end position="469"/>
    </location>
</feature>
<evidence type="ECO:0000256" key="12">
    <source>
        <dbReference type="ARBA" id="ARBA00023303"/>
    </source>
</evidence>
<evidence type="ECO:0000313" key="15">
    <source>
        <dbReference type="EMBL" id="KAK3528897.1"/>
    </source>
</evidence>
<dbReference type="PANTHER" id="PTHR12424">
    <property type="entry name" value="TWEETY-RELATED"/>
    <property type="match status" value="1"/>
</dbReference>
<feature type="compositionally biased region" description="Basic and acidic residues" evidence="14">
    <location>
        <begin position="219"/>
        <end position="334"/>
    </location>
</feature>
<sequence length="786" mass="94607">MERKREEKERKRELERRRKEEEERKIELERKRKEEEERKIELERKRKEEEERKRELERKREEEERKRELERKRKEEEERKRELERKRKEEEDRKRELERKREEEEERKRELERKRKEEEERKRELERKRKEEEDRKRELERKREEEEERKRELERKRKEEEERKRELERKREEEDERKRQLERKRKEEEERKRELERKKEEEEERKRELERKRKRGKEQKRELERQKKEEKEQKRQLEKKMKEEKERKRQLEKKMKEDEERKRQLEKKMKEDEERKRQLEKKMKEEEERKRQLEKKMKEEEERKRQLEKKMKEEEERKRQLEKKMEEEEERRQNDCSMSSAVEPVYSDDWETETETDSEEEEGHAPDKSGLGQMMNFIKTTCKKMVSLQSETNNFEESRRLWEMRQQEMTAKEQEKQMRHADQLLVHAKDTTHCKPKDSTNRSPTSSQNPIPRKSTLPHGTQGSSSQQKGALHPVPGPSRGDLMGQLEVIHLITHDSLGSTAVYSGRQEEEMPSLLFLVCVSSAALGVNLLALALYLSFLCCCQRSSEAEDEEETKKPNSHCVTWTAVTAGLLSCIAVGVGFYGNSETNDGVYQLTYSLYNTNHTLVGVETLVSSTLGGIQTGMKEHLSRLDEIFATRGDFVKTLKFVQQMAESLVKNLLGLPDWDQAKVDLTDIADRTAAVEYYSMMVFSMLILIVSWASLGVEVATAVGVSDFCVSPDKFIMNQTKDAISTDIVHYYLYCNQTLPNPFQQSLTVIQRSLTAMQIQVQGLLQFAVPLFPTAESRY</sequence>
<protein>
    <recommendedName>
        <fullName evidence="13">Protein tweety homolog</fullName>
    </recommendedName>
</protein>
<evidence type="ECO:0000256" key="6">
    <source>
        <dbReference type="ARBA" id="ARBA00022989"/>
    </source>
</evidence>
<keyword evidence="11 13" id="KW-0868">Chloride</keyword>
<comment type="function">
    <text evidence="13">Probable chloride channel.</text>
</comment>
<comment type="caution">
    <text evidence="15">The sequence shown here is derived from an EMBL/GenBank/DDBJ whole genome shotgun (WGS) entry which is preliminary data.</text>
</comment>
<feature type="compositionally biased region" description="Polar residues" evidence="14">
    <location>
        <begin position="441"/>
        <end position="450"/>
    </location>
</feature>
<evidence type="ECO:0000256" key="1">
    <source>
        <dbReference type="ARBA" id="ARBA00004651"/>
    </source>
</evidence>
<comment type="caution">
    <text evidence="13">Lacks conserved residue(s) required for the propagation of feature annotation.</text>
</comment>
<dbReference type="Proteomes" id="UP001274896">
    <property type="component" value="Unassembled WGS sequence"/>
</dbReference>
<comment type="similarity">
    <text evidence="2 13">Belongs to the tweety family.</text>
</comment>
<keyword evidence="6 13" id="KW-1133">Transmembrane helix</keyword>